<comment type="caution">
    <text evidence="8">The sequence shown here is derived from an EMBL/GenBank/DDBJ whole genome shotgun (WGS) entry which is preliminary data.</text>
</comment>
<dbReference type="EMBL" id="BLXX01000005">
    <property type="protein sequence ID" value="GFO59740.1"/>
    <property type="molecule type" value="Genomic_DNA"/>
</dbReference>
<evidence type="ECO:0000256" key="1">
    <source>
        <dbReference type="ARBA" id="ARBA00010396"/>
    </source>
</evidence>
<feature type="region of interest" description="Disordered" evidence="7">
    <location>
        <begin position="282"/>
        <end position="301"/>
    </location>
</feature>
<comment type="catalytic activity">
    <reaction evidence="6">
        <text>cytidine(1402) in 16S rRNA + S-adenosyl-L-methionine = N(4)-methylcytidine(1402) in 16S rRNA + S-adenosyl-L-homocysteine + H(+)</text>
        <dbReference type="Rhea" id="RHEA:42928"/>
        <dbReference type="Rhea" id="RHEA-COMP:10286"/>
        <dbReference type="Rhea" id="RHEA-COMP:10287"/>
        <dbReference type="ChEBI" id="CHEBI:15378"/>
        <dbReference type="ChEBI" id="CHEBI:57856"/>
        <dbReference type="ChEBI" id="CHEBI:59789"/>
        <dbReference type="ChEBI" id="CHEBI:74506"/>
        <dbReference type="ChEBI" id="CHEBI:82748"/>
        <dbReference type="EC" id="2.1.1.199"/>
    </reaction>
</comment>
<dbReference type="RefSeq" id="WP_183354566.1">
    <property type="nucleotide sequence ID" value="NZ_BLXX01000005.1"/>
</dbReference>
<dbReference type="Proteomes" id="UP000556026">
    <property type="component" value="Unassembled WGS sequence"/>
</dbReference>
<protein>
    <recommendedName>
        <fullName evidence="6">Ribosomal RNA small subunit methyltransferase H</fullName>
        <ecNumber evidence="6">2.1.1.199</ecNumber>
    </recommendedName>
    <alternativeName>
        <fullName evidence="6">16S rRNA m(4)C1402 methyltransferase</fullName>
    </alternativeName>
    <alternativeName>
        <fullName evidence="6">rRNA (cytosine-N(4)-)-methyltransferase RsmH</fullName>
    </alternativeName>
</protein>
<feature type="binding site" evidence="6">
    <location>
        <position position="81"/>
    </location>
    <ligand>
        <name>S-adenosyl-L-methionine</name>
        <dbReference type="ChEBI" id="CHEBI:59789"/>
    </ligand>
</feature>
<keyword evidence="2 6" id="KW-0698">rRNA processing</keyword>
<feature type="binding site" evidence="6">
    <location>
        <position position="54"/>
    </location>
    <ligand>
        <name>S-adenosyl-L-methionine</name>
        <dbReference type="ChEBI" id="CHEBI:59789"/>
    </ligand>
</feature>
<keyword evidence="3 6" id="KW-0489">Methyltransferase</keyword>
<dbReference type="GO" id="GO:0070475">
    <property type="term" value="P:rRNA base methylation"/>
    <property type="evidence" value="ECO:0007669"/>
    <property type="project" value="UniProtKB-UniRule"/>
</dbReference>
<keyword evidence="6" id="KW-0963">Cytoplasm</keyword>
<evidence type="ECO:0000256" key="4">
    <source>
        <dbReference type="ARBA" id="ARBA00022679"/>
    </source>
</evidence>
<dbReference type="SUPFAM" id="SSF81799">
    <property type="entry name" value="Putative methyltransferase TM0872, insert domain"/>
    <property type="match status" value="1"/>
</dbReference>
<dbReference type="NCBIfam" id="TIGR00006">
    <property type="entry name" value="16S rRNA (cytosine(1402)-N(4))-methyltransferase RsmH"/>
    <property type="match status" value="1"/>
</dbReference>
<feature type="binding site" evidence="6">
    <location>
        <position position="109"/>
    </location>
    <ligand>
        <name>S-adenosyl-L-methionine</name>
        <dbReference type="ChEBI" id="CHEBI:59789"/>
    </ligand>
</feature>
<dbReference type="Gene3D" id="3.40.50.150">
    <property type="entry name" value="Vaccinia Virus protein VP39"/>
    <property type="match status" value="1"/>
</dbReference>
<keyword evidence="9" id="KW-1185">Reference proteome</keyword>
<dbReference type="GO" id="GO:0005737">
    <property type="term" value="C:cytoplasm"/>
    <property type="evidence" value="ECO:0007669"/>
    <property type="project" value="UniProtKB-SubCell"/>
</dbReference>
<dbReference type="HAMAP" id="MF_01007">
    <property type="entry name" value="16SrRNA_methyltr_H"/>
    <property type="match status" value="1"/>
</dbReference>
<evidence type="ECO:0000256" key="5">
    <source>
        <dbReference type="ARBA" id="ARBA00022691"/>
    </source>
</evidence>
<feature type="binding site" evidence="6">
    <location>
        <position position="102"/>
    </location>
    <ligand>
        <name>S-adenosyl-L-methionine</name>
        <dbReference type="ChEBI" id="CHEBI:59789"/>
    </ligand>
</feature>
<dbReference type="EC" id="2.1.1.199" evidence="6"/>
<gene>
    <name evidence="6 8" type="primary">rsmH</name>
    <name evidence="8" type="ORF">GMST_20650</name>
</gene>
<dbReference type="Gene3D" id="1.10.150.170">
    <property type="entry name" value="Putative methyltransferase TM0872, insert domain"/>
    <property type="match status" value="1"/>
</dbReference>
<reference evidence="9" key="1">
    <citation type="submission" date="2020-06" db="EMBL/GenBank/DDBJ databases">
        <title>Draft genomic sequence of Geomonas sp. Red330.</title>
        <authorList>
            <person name="Itoh H."/>
            <person name="Zhenxing X."/>
            <person name="Ushijima N."/>
            <person name="Masuda Y."/>
            <person name="Shiratori Y."/>
            <person name="Senoo K."/>
        </authorList>
    </citation>
    <scope>NUCLEOTIDE SEQUENCE [LARGE SCALE GENOMIC DNA]</scope>
    <source>
        <strain evidence="9">Red330</strain>
    </source>
</reference>
<dbReference type="InterPro" id="IPR002903">
    <property type="entry name" value="RsmH"/>
</dbReference>
<name>A0A6V8MI93_9BACT</name>
<evidence type="ECO:0000313" key="8">
    <source>
        <dbReference type="EMBL" id="GFO59740.1"/>
    </source>
</evidence>
<dbReference type="FunFam" id="1.10.150.170:FF:000003">
    <property type="entry name" value="Ribosomal RNA small subunit methyltransferase H"/>
    <property type="match status" value="1"/>
</dbReference>
<organism evidence="8 9">
    <name type="scientific">Geomonas silvestris</name>
    <dbReference type="NCBI Taxonomy" id="2740184"/>
    <lineage>
        <taxon>Bacteria</taxon>
        <taxon>Pseudomonadati</taxon>
        <taxon>Thermodesulfobacteriota</taxon>
        <taxon>Desulfuromonadia</taxon>
        <taxon>Geobacterales</taxon>
        <taxon>Geobacteraceae</taxon>
        <taxon>Geomonas</taxon>
    </lineage>
</organism>
<dbReference type="InterPro" id="IPR023397">
    <property type="entry name" value="SAM-dep_MeTrfase_MraW_recog"/>
</dbReference>
<dbReference type="PANTHER" id="PTHR11265:SF0">
    <property type="entry name" value="12S RRNA N4-METHYLCYTIDINE METHYLTRANSFERASE"/>
    <property type="match status" value="1"/>
</dbReference>
<dbReference type="PIRSF" id="PIRSF004486">
    <property type="entry name" value="MraW"/>
    <property type="match status" value="1"/>
</dbReference>
<dbReference type="InterPro" id="IPR029063">
    <property type="entry name" value="SAM-dependent_MTases_sf"/>
</dbReference>
<comment type="subcellular location">
    <subcellularLocation>
        <location evidence="6">Cytoplasm</location>
    </subcellularLocation>
</comment>
<keyword evidence="5 6" id="KW-0949">S-adenosyl-L-methionine</keyword>
<evidence type="ECO:0000256" key="7">
    <source>
        <dbReference type="SAM" id="MobiDB-lite"/>
    </source>
</evidence>
<evidence type="ECO:0000256" key="3">
    <source>
        <dbReference type="ARBA" id="ARBA00022603"/>
    </source>
</evidence>
<dbReference type="PANTHER" id="PTHR11265">
    <property type="entry name" value="S-ADENOSYL-METHYLTRANSFERASE MRAW"/>
    <property type="match status" value="1"/>
</dbReference>
<feature type="binding site" evidence="6">
    <location>
        <begin position="34"/>
        <end position="36"/>
    </location>
    <ligand>
        <name>S-adenosyl-L-methionine</name>
        <dbReference type="ChEBI" id="CHEBI:59789"/>
    </ligand>
</feature>
<dbReference type="Pfam" id="PF01795">
    <property type="entry name" value="Methyltransf_5"/>
    <property type="match status" value="1"/>
</dbReference>
<proteinExistence type="inferred from homology"/>
<accession>A0A6V8MI93</accession>
<dbReference type="AlphaFoldDB" id="A0A6V8MI93"/>
<sequence>MEDFHHISVLPDEVLAGLAPHAGGVYVDGTLGGAGHAGLILSACGPDGILIGFDRDADALAVARKRLAPFGDRARLVQRNFAEVAAALTEFGIDRIDGFVLDLGVSSYQLDTGERGFSFQADAPLDMRMDRSSGPSAADLVNTLSETELFRIISEYGEERWAKRVAAFIVAARDKEPILTTFQLVDVIKGAIPKAKWEERLHPATRTFQGLRIAVNDELGSLERGLNDLLGFLKKGGRGAVISFHSLEDRIVKNSFRAAASGCSCPKELPVCVCGRVPQFKVQGGKPKRATDQEVQENPRSRSAKLRVIEKII</sequence>
<comment type="function">
    <text evidence="6">Specifically methylates the N4 position of cytidine in position 1402 (C1402) of 16S rRNA.</text>
</comment>
<keyword evidence="4 6" id="KW-0808">Transferase</keyword>
<dbReference type="GO" id="GO:0071424">
    <property type="term" value="F:rRNA (cytosine-N4-)-methyltransferase activity"/>
    <property type="evidence" value="ECO:0007669"/>
    <property type="project" value="UniProtKB-UniRule"/>
</dbReference>
<dbReference type="SUPFAM" id="SSF53335">
    <property type="entry name" value="S-adenosyl-L-methionine-dependent methyltransferases"/>
    <property type="match status" value="1"/>
</dbReference>
<feature type="compositionally biased region" description="Basic and acidic residues" evidence="7">
    <location>
        <begin position="289"/>
        <end position="300"/>
    </location>
</feature>
<comment type="similarity">
    <text evidence="1 6">Belongs to the methyltransferase superfamily. RsmH family.</text>
</comment>
<evidence type="ECO:0000256" key="6">
    <source>
        <dbReference type="HAMAP-Rule" id="MF_01007"/>
    </source>
</evidence>
<evidence type="ECO:0000313" key="9">
    <source>
        <dbReference type="Proteomes" id="UP000556026"/>
    </source>
</evidence>
<evidence type="ECO:0000256" key="2">
    <source>
        <dbReference type="ARBA" id="ARBA00022552"/>
    </source>
</evidence>